<evidence type="ECO:0000256" key="1">
    <source>
        <dbReference type="SAM" id="MobiDB-lite"/>
    </source>
</evidence>
<sequence length="48" mass="5064">MPPSAALTPRIVPARNGSVRMRSSGSGTTSAIESVRRVTRERAARLGV</sequence>
<proteinExistence type="predicted"/>
<name>A0A0M0FA02_CELCE</name>
<feature type="region of interest" description="Disordered" evidence="1">
    <location>
        <begin position="17"/>
        <end position="36"/>
    </location>
</feature>
<dbReference type="AlphaFoldDB" id="A0A0M0FA02"/>
<accession>A0A0M0FA02</accession>
<gene>
    <name evidence="2" type="ORF">M768_07755</name>
</gene>
<evidence type="ECO:0000313" key="3">
    <source>
        <dbReference type="Proteomes" id="UP000037387"/>
    </source>
</evidence>
<organism evidence="2 3">
    <name type="scientific">Cellulosimicrobium cellulans F16</name>
    <dbReference type="NCBI Taxonomy" id="1350482"/>
    <lineage>
        <taxon>Bacteria</taxon>
        <taxon>Bacillati</taxon>
        <taxon>Actinomycetota</taxon>
        <taxon>Actinomycetes</taxon>
        <taxon>Micrococcales</taxon>
        <taxon>Promicromonosporaceae</taxon>
        <taxon>Cellulosimicrobium</taxon>
    </lineage>
</organism>
<dbReference type="EMBL" id="ATNL01000007">
    <property type="protein sequence ID" value="KON73991.1"/>
    <property type="molecule type" value="Genomic_DNA"/>
</dbReference>
<feature type="compositionally biased region" description="Polar residues" evidence="1">
    <location>
        <begin position="21"/>
        <end position="32"/>
    </location>
</feature>
<protein>
    <submittedName>
        <fullName evidence="2">Uncharacterized protein</fullName>
    </submittedName>
</protein>
<reference evidence="2 3" key="1">
    <citation type="journal article" date="2015" name="Sci. Rep.">
        <title>Functional and structural properties of a novel cellulosome-like multienzyme complex: efficient glycoside hydrolysis of water-insoluble 7-xylosyl-10-deacetylpaclitaxel.</title>
        <authorList>
            <person name="Dou T.Y."/>
            <person name="Luan H.W."/>
            <person name="Ge G.B."/>
            <person name="Dong M.M."/>
            <person name="Zou H.F."/>
            <person name="He Y.Q."/>
            <person name="Cui P."/>
            <person name="Wang J.Y."/>
            <person name="Hao D.C."/>
            <person name="Yang S.L."/>
            <person name="Yang L."/>
        </authorList>
    </citation>
    <scope>NUCLEOTIDE SEQUENCE [LARGE SCALE GENOMIC DNA]</scope>
    <source>
        <strain evidence="2 3">F16</strain>
    </source>
</reference>
<dbReference type="Proteomes" id="UP000037387">
    <property type="component" value="Unassembled WGS sequence"/>
</dbReference>
<comment type="caution">
    <text evidence="2">The sequence shown here is derived from an EMBL/GenBank/DDBJ whole genome shotgun (WGS) entry which is preliminary data.</text>
</comment>
<keyword evidence="3" id="KW-1185">Reference proteome</keyword>
<evidence type="ECO:0000313" key="2">
    <source>
        <dbReference type="EMBL" id="KON73991.1"/>
    </source>
</evidence>